<dbReference type="KEGG" id="hhy:Halhy_0129"/>
<accession>F4KSS8</accession>
<protein>
    <recommendedName>
        <fullName evidence="4">Outer membrane protein beta-barrel domain-containing protein</fullName>
    </recommendedName>
</protein>
<keyword evidence="3" id="KW-1185">Reference proteome</keyword>
<reference evidence="2 3" key="1">
    <citation type="journal article" date="2011" name="Stand. Genomic Sci.">
        <title>Complete genome sequence of Haliscomenobacter hydrossis type strain (O).</title>
        <authorList>
            <consortium name="US DOE Joint Genome Institute (JGI-PGF)"/>
            <person name="Daligault H."/>
            <person name="Lapidus A."/>
            <person name="Zeytun A."/>
            <person name="Nolan M."/>
            <person name="Lucas S."/>
            <person name="Del Rio T.G."/>
            <person name="Tice H."/>
            <person name="Cheng J.F."/>
            <person name="Tapia R."/>
            <person name="Han C."/>
            <person name="Goodwin L."/>
            <person name="Pitluck S."/>
            <person name="Liolios K."/>
            <person name="Pagani I."/>
            <person name="Ivanova N."/>
            <person name="Huntemann M."/>
            <person name="Mavromatis K."/>
            <person name="Mikhailova N."/>
            <person name="Pati A."/>
            <person name="Chen A."/>
            <person name="Palaniappan K."/>
            <person name="Land M."/>
            <person name="Hauser L."/>
            <person name="Brambilla E.M."/>
            <person name="Rohde M."/>
            <person name="Verbarg S."/>
            <person name="Goker M."/>
            <person name="Bristow J."/>
            <person name="Eisen J.A."/>
            <person name="Markowitz V."/>
            <person name="Hugenholtz P."/>
            <person name="Kyrpides N.C."/>
            <person name="Klenk H.P."/>
            <person name="Woyke T."/>
        </authorList>
    </citation>
    <scope>NUCLEOTIDE SEQUENCE [LARGE SCALE GENOMIC DNA]</scope>
    <source>
        <strain evidence="3">ATCC 27775 / DSM 1100 / LMG 10767 / O</strain>
    </source>
</reference>
<dbReference type="OrthoDB" id="892855at2"/>
<dbReference type="STRING" id="760192.Halhy_0129"/>
<name>F4KSS8_HALH1</name>
<evidence type="ECO:0008006" key="4">
    <source>
        <dbReference type="Google" id="ProtNLM"/>
    </source>
</evidence>
<sequence length="234" mass="27574">MKKLLCLTGFLLLTFSSLKAQVDSIQSIPLEIKKGSFARIGFFGSTFNCIWMNHMHSFLKKNDFEGLFNNPFTIPFEGGFRLNNWFAGFKIEVPTYDFERLENKLNIRALFVERSVIKTRNYRFNVGLGVSQFDYSIAFTQKEPTRQVDFDDLLYSNFNTSPRLRNTGGAYDFFISYMHREKRKIAIADYVRVGYRKGFKAYSWKTDYFQLLDAPMDQLDMVYFQYMISISRNK</sequence>
<gene>
    <name evidence="2" type="ordered locus">Halhy_0129</name>
</gene>
<keyword evidence="1" id="KW-0732">Signal</keyword>
<dbReference type="EMBL" id="CP002691">
    <property type="protein sequence ID" value="AEE48042.1"/>
    <property type="molecule type" value="Genomic_DNA"/>
</dbReference>
<dbReference type="HOGENOM" id="CLU_1183713_0_0_10"/>
<dbReference type="eggNOG" id="ENOG5032ZA2">
    <property type="taxonomic scope" value="Bacteria"/>
</dbReference>
<dbReference type="AlphaFoldDB" id="F4KSS8"/>
<evidence type="ECO:0000313" key="3">
    <source>
        <dbReference type="Proteomes" id="UP000008461"/>
    </source>
</evidence>
<dbReference type="Proteomes" id="UP000008461">
    <property type="component" value="Chromosome"/>
</dbReference>
<feature type="signal peptide" evidence="1">
    <location>
        <begin position="1"/>
        <end position="20"/>
    </location>
</feature>
<evidence type="ECO:0000256" key="1">
    <source>
        <dbReference type="SAM" id="SignalP"/>
    </source>
</evidence>
<organism evidence="2 3">
    <name type="scientific">Haliscomenobacter hydrossis (strain ATCC 27775 / DSM 1100 / LMG 10767 / O)</name>
    <dbReference type="NCBI Taxonomy" id="760192"/>
    <lineage>
        <taxon>Bacteria</taxon>
        <taxon>Pseudomonadati</taxon>
        <taxon>Bacteroidota</taxon>
        <taxon>Saprospiria</taxon>
        <taxon>Saprospirales</taxon>
        <taxon>Haliscomenobacteraceae</taxon>
        <taxon>Haliscomenobacter</taxon>
    </lineage>
</organism>
<reference key="2">
    <citation type="submission" date="2011-04" db="EMBL/GenBank/DDBJ databases">
        <title>Complete sequence of chromosome of Haliscomenobacter hydrossis DSM 1100.</title>
        <authorList>
            <consortium name="US DOE Joint Genome Institute (JGI-PGF)"/>
            <person name="Lucas S."/>
            <person name="Han J."/>
            <person name="Lapidus A."/>
            <person name="Bruce D."/>
            <person name="Goodwin L."/>
            <person name="Pitluck S."/>
            <person name="Peters L."/>
            <person name="Kyrpides N."/>
            <person name="Mavromatis K."/>
            <person name="Ivanova N."/>
            <person name="Ovchinnikova G."/>
            <person name="Pagani I."/>
            <person name="Daligault H."/>
            <person name="Detter J.C."/>
            <person name="Han C."/>
            <person name="Land M."/>
            <person name="Hauser L."/>
            <person name="Markowitz V."/>
            <person name="Cheng J.-F."/>
            <person name="Hugenholtz P."/>
            <person name="Woyke T."/>
            <person name="Wu D."/>
            <person name="Verbarg S."/>
            <person name="Frueling A."/>
            <person name="Brambilla E."/>
            <person name="Klenk H.-P."/>
            <person name="Eisen J.A."/>
        </authorList>
    </citation>
    <scope>NUCLEOTIDE SEQUENCE</scope>
    <source>
        <strain>DSM 1100</strain>
    </source>
</reference>
<proteinExistence type="predicted"/>
<feature type="chain" id="PRO_5003312039" description="Outer membrane protein beta-barrel domain-containing protein" evidence="1">
    <location>
        <begin position="21"/>
        <end position="234"/>
    </location>
</feature>
<dbReference type="RefSeq" id="WP_013762606.1">
    <property type="nucleotide sequence ID" value="NC_015510.1"/>
</dbReference>
<evidence type="ECO:0000313" key="2">
    <source>
        <dbReference type="EMBL" id="AEE48042.1"/>
    </source>
</evidence>